<keyword evidence="1" id="KW-0456">Lyase</keyword>
<dbReference type="InterPro" id="IPR040442">
    <property type="entry name" value="Pyrv_kinase-like_dom_sf"/>
</dbReference>
<dbReference type="EMBL" id="JBBHJZ010000001">
    <property type="protein sequence ID" value="MEJ5975506.1"/>
    <property type="molecule type" value="Genomic_DNA"/>
</dbReference>
<organism evidence="1 2">
    <name type="scientific">Novosphingobium anseongense</name>
    <dbReference type="NCBI Taxonomy" id="3133436"/>
    <lineage>
        <taxon>Bacteria</taxon>
        <taxon>Pseudomonadati</taxon>
        <taxon>Pseudomonadota</taxon>
        <taxon>Alphaproteobacteria</taxon>
        <taxon>Sphingomonadales</taxon>
        <taxon>Sphingomonadaceae</taxon>
        <taxon>Novosphingobium</taxon>
    </lineage>
</organism>
<dbReference type="Pfam" id="PF13714">
    <property type="entry name" value="PEP_mutase"/>
    <property type="match status" value="1"/>
</dbReference>
<dbReference type="Gene3D" id="3.20.20.60">
    <property type="entry name" value="Phosphoenolpyruvate-binding domains"/>
    <property type="match status" value="1"/>
</dbReference>
<dbReference type="PANTHER" id="PTHR42905">
    <property type="entry name" value="PHOSPHOENOLPYRUVATE CARBOXYLASE"/>
    <property type="match status" value="1"/>
</dbReference>
<name>A0ABU8RQZ5_9SPHN</name>
<accession>A0ABU8RQZ5</accession>
<dbReference type="GO" id="GO:0016829">
    <property type="term" value="F:lyase activity"/>
    <property type="evidence" value="ECO:0007669"/>
    <property type="project" value="UniProtKB-KW"/>
</dbReference>
<dbReference type="RefSeq" id="WP_339585452.1">
    <property type="nucleotide sequence ID" value="NZ_JBBHJZ010000001.1"/>
</dbReference>
<comment type="caution">
    <text evidence="1">The sequence shown here is derived from an EMBL/GenBank/DDBJ whole genome shotgun (WGS) entry which is preliminary data.</text>
</comment>
<evidence type="ECO:0000313" key="1">
    <source>
        <dbReference type="EMBL" id="MEJ5975506.1"/>
    </source>
</evidence>
<dbReference type="SUPFAM" id="SSF51621">
    <property type="entry name" value="Phosphoenolpyruvate/pyruvate domain"/>
    <property type="match status" value="1"/>
</dbReference>
<dbReference type="InterPro" id="IPR039556">
    <property type="entry name" value="ICL/PEPM"/>
</dbReference>
<protein>
    <submittedName>
        <fullName evidence="1">Isocitrate lyase/PEP mutase family protein</fullName>
    </submittedName>
</protein>
<dbReference type="CDD" id="cd00377">
    <property type="entry name" value="ICL_PEPM"/>
    <property type="match status" value="1"/>
</dbReference>
<keyword evidence="2" id="KW-1185">Reference proteome</keyword>
<sequence>MTSPGAKLRALIDKGEHFVCGDTYSAITGRIVEHVGFPAAYLGGHACSAFHYAVPDNGVYSQVEQIEQASRIANVMSIPLIADADTLGETVADAYHYTRRYIQQGIAGFHVEDERNPKHSKHVNGLWSIADQQARIDAARRAQKDSGQDFVIVARCDELYTSEMGGGGTGSWDEAVKRGHAYLEAGADVLFYPPRPDWVGDLVKEFGGNKVATMGFSVPGTGFNMATGGWVTAAANHLKMMRELKDEGQVKSGNWNFPEKYELIDHPLYDGLIEEWAEKTGRQSRPNHAP</sequence>
<proteinExistence type="predicted"/>
<dbReference type="PANTHER" id="PTHR42905:SF5">
    <property type="entry name" value="CARBOXYVINYL-CARBOXYPHOSPHONATE PHOSPHORYLMUTASE, CHLOROPLASTIC"/>
    <property type="match status" value="1"/>
</dbReference>
<dbReference type="InterPro" id="IPR015813">
    <property type="entry name" value="Pyrv/PenolPyrv_kinase-like_dom"/>
</dbReference>
<gene>
    <name evidence="1" type="ORF">WG901_02570</name>
</gene>
<reference evidence="1 2" key="1">
    <citation type="submission" date="2024-03" db="EMBL/GenBank/DDBJ databases">
        <authorList>
            <person name="Jo J.-H."/>
        </authorList>
    </citation>
    <scope>NUCLEOTIDE SEQUENCE [LARGE SCALE GENOMIC DNA]</scope>
    <source>
        <strain evidence="1 2">PS1R-30</strain>
    </source>
</reference>
<evidence type="ECO:0000313" key="2">
    <source>
        <dbReference type="Proteomes" id="UP001361239"/>
    </source>
</evidence>
<dbReference type="Proteomes" id="UP001361239">
    <property type="component" value="Unassembled WGS sequence"/>
</dbReference>